<evidence type="ECO:0000259" key="4">
    <source>
        <dbReference type="Pfam" id="PF12862"/>
    </source>
</evidence>
<dbReference type="Pfam" id="PF12862">
    <property type="entry name" value="ANAPC5"/>
    <property type="match status" value="1"/>
</dbReference>
<dbReference type="PROSITE" id="PS50005">
    <property type="entry name" value="TPR"/>
    <property type="match status" value="5"/>
</dbReference>
<dbReference type="SUPFAM" id="SSF48452">
    <property type="entry name" value="TPR-like"/>
    <property type="match status" value="4"/>
</dbReference>
<feature type="repeat" description="TPR" evidence="1">
    <location>
        <begin position="476"/>
        <end position="509"/>
    </location>
</feature>
<feature type="repeat" description="TPR" evidence="1">
    <location>
        <begin position="314"/>
        <end position="347"/>
    </location>
</feature>
<dbReference type="RefSeq" id="WP_251955639.1">
    <property type="nucleotide sequence ID" value="NZ_AP025732.1"/>
</dbReference>
<dbReference type="Proteomes" id="UP001055453">
    <property type="component" value="Chromosome"/>
</dbReference>
<evidence type="ECO:0000313" key="6">
    <source>
        <dbReference type="Proteomes" id="UP001055453"/>
    </source>
</evidence>
<sequence length="1273" mass="143581">MNKNAKFQRNFCCSFSRVSRYTLIGLLGVVLLSDAVGAKVGGLDNYSPKRSPEILLDKYRDNFPSLEAGDKQVLLRSYQNQQKIYLAQQPAPTPSIPLNPEQQNLYQQGVKLVKEAKELKKKGTREGYEQAIKKYQQALKIVQELGLRTEEAEINLAIGVIYSISSENLEALKYFNQLLNISREFKLPVLEASALTLIAQAYTRTGKAREALTLLNQAESIFRAEKKFDAVALVLISIASTHTGLGEIPQTLEPLNQALQIYRDTLKDLPQQATVLNQIGFSYSQMGEPKTALKYYEQALEIQQKRQDLLPAQAETLRNIGSLHHQLGKNEEALDYLNKARNIQQTQGLLIEEGLTIQKIADIYTSRGDYQGAIEHHKQTIILFKKGGNTALESLGIQRIISIYKNYIGDNHKALEFVKEALELDKNVTGDIERYAVTLNEKSDIHTLQGDYQQALEIYNEALDIARSTNNKNLEARTLSNMASLYELLGDYNLSIKSYKQALQIYRQIPDKPFELILLPLIGNLYMTKEDYPEAIKYHNQVLSLSREQNNYKFEITGLMGLARIYELKKDFPNALKNAESILSLSEKRGDKYSKAAALSLIGIINRSKGDYKQALINHQKTLSQYRQLGVRRLEAQTLNNISVTYALSKQYPQAIDTLNEELKLRQELKDSTGEADALYLIAINQRNLGKLEAALSNIQTTINIVESIRGNVQSDELRTSYFATVQNYYKFYIDLLMQLHKEDPTKVCEFNIQKLKIKDRCDAVALHISERARARSLVELLKAGNVNLRKDVEPQLLAEERRLQNKLKLQETRLSDLLSQKGSSTELINKTNQEITNIIQESQKLTAKIRATNPEYAELTDPKDILQLPEIQQQLDKDTILLQYSLGEKRSYLWVVTPNSPLESYELPGQEEIAKAANKFNIFVKEPLIDNPTPVDIADAIAETEKTADALSQLILNDVAGKLGNKRLVIVADGILHQVSFAALNEPRKSPTSNKYQPLVVNHEIVNLPSISSLATHRKKLKIRDKAPKTLAVLANPVFSADDTPLKNDKPSSVENNLDRSALETSLRNTNEVLEPLPNTQAEGEAILELVNSPNNKLSAFGLDANYNFATSKQLRQYRYLLFATHGIFNTVNPALSGIVLSLVDKQGKPQTRSFLRLNDIFNLDLPAELIVLSACESGLGDDVQGEGLVGLTRGFMYAGAARVTVSLWKVNDKSTKELMIAFYKQILEQKKSPAAALNFAQRQMWQRKDLQNPAWKHPRYWAAFTLQGEWR</sequence>
<dbReference type="Gene3D" id="1.25.40.10">
    <property type="entry name" value="Tetratricopeptide repeat domain"/>
    <property type="match status" value="4"/>
</dbReference>
<dbReference type="InterPro" id="IPR024983">
    <property type="entry name" value="CHAT_dom"/>
</dbReference>
<protein>
    <recommendedName>
        <fullName evidence="7">CHAT domain-containing protein</fullName>
    </recommendedName>
</protein>
<dbReference type="SMART" id="SM00028">
    <property type="entry name" value="TPR"/>
    <property type="match status" value="13"/>
</dbReference>
<feature type="repeat" description="TPR" evidence="1">
    <location>
        <begin position="273"/>
        <end position="306"/>
    </location>
</feature>
<feature type="coiled-coil region" evidence="2">
    <location>
        <begin position="801"/>
        <end position="849"/>
    </location>
</feature>
<feature type="repeat" description="TPR" evidence="1">
    <location>
        <begin position="436"/>
        <end position="469"/>
    </location>
</feature>
<organism evidence="5 6">
    <name type="scientific">Nostoc cf. commune SO-36</name>
    <dbReference type="NCBI Taxonomy" id="449208"/>
    <lineage>
        <taxon>Bacteria</taxon>
        <taxon>Bacillati</taxon>
        <taxon>Cyanobacteriota</taxon>
        <taxon>Cyanophyceae</taxon>
        <taxon>Nostocales</taxon>
        <taxon>Nostocaceae</taxon>
        <taxon>Nostoc</taxon>
    </lineage>
</organism>
<name>A0ABM7Z468_NOSCO</name>
<keyword evidence="6" id="KW-1185">Reference proteome</keyword>
<dbReference type="Pfam" id="PF13176">
    <property type="entry name" value="TPR_7"/>
    <property type="match status" value="1"/>
</dbReference>
<dbReference type="Pfam" id="PF13424">
    <property type="entry name" value="TPR_12"/>
    <property type="match status" value="4"/>
</dbReference>
<dbReference type="InterPro" id="IPR011990">
    <property type="entry name" value="TPR-like_helical_dom_sf"/>
</dbReference>
<evidence type="ECO:0000256" key="1">
    <source>
        <dbReference type="PROSITE-ProRule" id="PRU00339"/>
    </source>
</evidence>
<feature type="repeat" description="TPR" evidence="1">
    <location>
        <begin position="516"/>
        <end position="549"/>
    </location>
</feature>
<dbReference type="Pfam" id="PF12770">
    <property type="entry name" value="CHAT"/>
    <property type="match status" value="1"/>
</dbReference>
<keyword evidence="1" id="KW-0802">TPR repeat</keyword>
<dbReference type="PANTHER" id="PTHR10098">
    <property type="entry name" value="RAPSYN-RELATED"/>
    <property type="match status" value="1"/>
</dbReference>
<accession>A0ABM7Z468</accession>
<feature type="domain" description="Anaphase-promoting complex subunit 5" evidence="4">
    <location>
        <begin position="649"/>
        <end position="706"/>
    </location>
</feature>
<dbReference type="EMBL" id="AP025732">
    <property type="protein sequence ID" value="BDI17809.1"/>
    <property type="molecule type" value="Genomic_DNA"/>
</dbReference>
<dbReference type="InterPro" id="IPR026000">
    <property type="entry name" value="Apc5_dom"/>
</dbReference>
<evidence type="ECO:0008006" key="7">
    <source>
        <dbReference type="Google" id="ProtNLM"/>
    </source>
</evidence>
<dbReference type="InterPro" id="IPR019734">
    <property type="entry name" value="TPR_rpt"/>
</dbReference>
<proteinExistence type="predicted"/>
<evidence type="ECO:0000256" key="2">
    <source>
        <dbReference type="SAM" id="Coils"/>
    </source>
</evidence>
<keyword evidence="2" id="KW-0175">Coiled coil</keyword>
<gene>
    <name evidence="5" type="ORF">ANSO36C_36110</name>
</gene>
<feature type="domain" description="CHAT" evidence="3">
    <location>
        <begin position="947"/>
        <end position="1271"/>
    </location>
</feature>
<dbReference type="PANTHER" id="PTHR10098:SF108">
    <property type="entry name" value="TETRATRICOPEPTIDE REPEAT PROTEIN 28"/>
    <property type="match status" value="1"/>
</dbReference>
<evidence type="ECO:0000313" key="5">
    <source>
        <dbReference type="EMBL" id="BDI17809.1"/>
    </source>
</evidence>
<evidence type="ECO:0000259" key="3">
    <source>
        <dbReference type="Pfam" id="PF12770"/>
    </source>
</evidence>
<reference evidence="5" key="1">
    <citation type="submission" date="2022-04" db="EMBL/GenBank/DDBJ databases">
        <title>Complete genome sequence of a cyanobacterium, Nostoc sp. SO-36, isolated in Antarctica.</title>
        <authorList>
            <person name="Kanesaki Y."/>
            <person name="Effendi D."/>
            <person name="Sakamoto T."/>
            <person name="Ohtani S."/>
            <person name="Awai K."/>
        </authorList>
    </citation>
    <scope>NUCLEOTIDE SEQUENCE</scope>
    <source>
        <strain evidence="5">SO-36</strain>
    </source>
</reference>